<organism evidence="3 4">
    <name type="scientific">Entamoeba nuttalli</name>
    <dbReference type="NCBI Taxonomy" id="412467"/>
    <lineage>
        <taxon>Eukaryota</taxon>
        <taxon>Amoebozoa</taxon>
        <taxon>Evosea</taxon>
        <taxon>Archamoebae</taxon>
        <taxon>Mastigamoebida</taxon>
        <taxon>Entamoebidae</taxon>
        <taxon>Entamoeba</taxon>
    </lineage>
</organism>
<feature type="region of interest" description="Disordered" evidence="2">
    <location>
        <begin position="45"/>
        <end position="64"/>
    </location>
</feature>
<gene>
    <name evidence="3" type="ORF">ENUP19_0167G0012</name>
</gene>
<protein>
    <submittedName>
        <fullName evidence="3">Uncharacterized protein</fullName>
    </submittedName>
</protein>
<keyword evidence="4" id="KW-1185">Reference proteome</keyword>
<feature type="coiled-coil region" evidence="1">
    <location>
        <begin position="66"/>
        <end position="93"/>
    </location>
</feature>
<proteinExistence type="predicted"/>
<name>A0ABQ0DM98_9EUKA</name>
<evidence type="ECO:0000313" key="4">
    <source>
        <dbReference type="Proteomes" id="UP001628156"/>
    </source>
</evidence>
<accession>A0ABQ0DM98</accession>
<keyword evidence="1" id="KW-0175">Coiled coil</keyword>
<comment type="caution">
    <text evidence="3">The sequence shown here is derived from an EMBL/GenBank/DDBJ whole genome shotgun (WGS) entry which is preliminary data.</text>
</comment>
<evidence type="ECO:0000256" key="2">
    <source>
        <dbReference type="SAM" id="MobiDB-lite"/>
    </source>
</evidence>
<reference evidence="3 4" key="1">
    <citation type="journal article" date="2019" name="PLoS Negl. Trop. Dis.">
        <title>Whole genome sequencing of Entamoeba nuttalli reveals mammalian host-related molecular signatures and a novel octapeptide-repeat surface protein.</title>
        <authorList>
            <person name="Tanaka M."/>
            <person name="Makiuchi T."/>
            <person name="Komiyama T."/>
            <person name="Shiina T."/>
            <person name="Osaki K."/>
            <person name="Tachibana H."/>
        </authorList>
    </citation>
    <scope>NUCLEOTIDE SEQUENCE [LARGE SCALE GENOMIC DNA]</scope>
    <source>
        <strain evidence="3 4">P19-061405</strain>
    </source>
</reference>
<dbReference type="Proteomes" id="UP001628156">
    <property type="component" value="Unassembled WGS sequence"/>
</dbReference>
<evidence type="ECO:0000256" key="1">
    <source>
        <dbReference type="SAM" id="Coils"/>
    </source>
</evidence>
<dbReference type="EMBL" id="BAAFRS010000167">
    <property type="protein sequence ID" value="GAB1223956.1"/>
    <property type="molecule type" value="Genomic_DNA"/>
</dbReference>
<sequence length="148" mass="17572">MELNPDKELGDYEDEYHIKTLLKEQNECIDDGKQVKEELLTSSIESNNSETLKTDRQSSMITQNSGDEKCKKVDELKEEINQVEARIKNITFTQNQKTIDMIKQLKKFIHDVKEVFEFVNNELNERYLNEWKEKKCGEYIRCANCHFQ</sequence>
<evidence type="ECO:0000313" key="3">
    <source>
        <dbReference type="EMBL" id="GAB1223956.1"/>
    </source>
</evidence>